<feature type="domain" description="Protein kinase" evidence="24">
    <location>
        <begin position="354"/>
        <end position="632"/>
    </location>
</feature>
<evidence type="ECO:0000256" key="14">
    <source>
        <dbReference type="ARBA" id="ARBA00022840"/>
    </source>
</evidence>
<name>A0ABC9DGC2_9POAL</name>
<keyword evidence="11" id="KW-0430">Lectin</keyword>
<evidence type="ECO:0000256" key="19">
    <source>
        <dbReference type="ARBA" id="ARBA00048659"/>
    </source>
</evidence>
<keyword evidence="14 21" id="KW-0067">ATP-binding</keyword>
<keyword evidence="7" id="KW-0723">Serine/threonine-protein kinase</keyword>
<dbReference type="SUPFAM" id="SSF56112">
    <property type="entry name" value="Protein kinase-like (PK-like)"/>
    <property type="match status" value="1"/>
</dbReference>
<dbReference type="FunFam" id="3.30.200.20:FF:000112">
    <property type="entry name" value="Lectin-domain containing receptor kinase A4.3"/>
    <property type="match status" value="1"/>
</dbReference>
<evidence type="ECO:0000256" key="12">
    <source>
        <dbReference type="ARBA" id="ARBA00022741"/>
    </source>
</evidence>
<dbReference type="GO" id="GO:1901001">
    <property type="term" value="P:negative regulation of response to salt stress"/>
    <property type="evidence" value="ECO:0007669"/>
    <property type="project" value="UniProtKB-ARBA"/>
</dbReference>
<accession>A0ABC9DGC2</accession>
<evidence type="ECO:0000256" key="15">
    <source>
        <dbReference type="ARBA" id="ARBA00022989"/>
    </source>
</evidence>
<dbReference type="InterPro" id="IPR001220">
    <property type="entry name" value="Legume_lectin_dom"/>
</dbReference>
<dbReference type="InterPro" id="IPR050528">
    <property type="entry name" value="L-type_Lectin-RKs"/>
</dbReference>
<evidence type="ECO:0000256" key="4">
    <source>
        <dbReference type="ARBA" id="ARBA00010217"/>
    </source>
</evidence>
<evidence type="ECO:0000256" key="17">
    <source>
        <dbReference type="ARBA" id="ARBA00023170"/>
    </source>
</evidence>
<dbReference type="PROSITE" id="PS00108">
    <property type="entry name" value="PROTEIN_KINASE_ST"/>
    <property type="match status" value="1"/>
</dbReference>
<keyword evidence="12 21" id="KW-0547">Nucleotide-binding</keyword>
<comment type="similarity">
    <text evidence="4">In the C-terminal section; belongs to the protein kinase superfamily. Ser/Thr protein kinase family.</text>
</comment>
<dbReference type="GO" id="GO:0005886">
    <property type="term" value="C:plasma membrane"/>
    <property type="evidence" value="ECO:0007669"/>
    <property type="project" value="UniProtKB-SubCell"/>
</dbReference>
<dbReference type="Proteomes" id="UP001497457">
    <property type="component" value="Chromosome 33rd"/>
</dbReference>
<gene>
    <name evidence="25" type="ORF">URODEC1_LOCUS84908</name>
</gene>
<feature type="signal peptide" evidence="23">
    <location>
        <begin position="1"/>
        <end position="28"/>
    </location>
</feature>
<dbReference type="CDD" id="cd06899">
    <property type="entry name" value="lectin_legume_LecRK_Arcelin_ConA"/>
    <property type="match status" value="1"/>
</dbReference>
<keyword evidence="10 23" id="KW-0732">Signal</keyword>
<dbReference type="InterPro" id="IPR000719">
    <property type="entry name" value="Prot_kinase_dom"/>
</dbReference>
<keyword evidence="8" id="KW-0808">Transferase</keyword>
<feature type="transmembrane region" description="Helical" evidence="22">
    <location>
        <begin position="299"/>
        <end position="320"/>
    </location>
</feature>
<evidence type="ECO:0000256" key="18">
    <source>
        <dbReference type="ARBA" id="ARBA00023180"/>
    </source>
</evidence>
<dbReference type="InterPro" id="IPR008271">
    <property type="entry name" value="Ser/Thr_kinase_AS"/>
</dbReference>
<dbReference type="SUPFAM" id="SSF49899">
    <property type="entry name" value="Concanavalin A-like lectins/glucanases"/>
    <property type="match status" value="1"/>
</dbReference>
<dbReference type="AlphaFoldDB" id="A0ABC9DGC2"/>
<dbReference type="InterPro" id="IPR017441">
    <property type="entry name" value="Protein_kinase_ATP_BS"/>
</dbReference>
<dbReference type="Pfam" id="PF00069">
    <property type="entry name" value="Pkinase"/>
    <property type="match status" value="1"/>
</dbReference>
<keyword evidence="26" id="KW-1185">Reference proteome</keyword>
<reference evidence="25" key="1">
    <citation type="submission" date="2024-10" db="EMBL/GenBank/DDBJ databases">
        <authorList>
            <person name="Ryan C."/>
        </authorList>
    </citation>
    <scope>NUCLEOTIDE SEQUENCE [LARGE SCALE GENOMIC DNA]</scope>
</reference>
<evidence type="ECO:0000256" key="16">
    <source>
        <dbReference type="ARBA" id="ARBA00023136"/>
    </source>
</evidence>
<keyword evidence="17" id="KW-0675">Receptor</keyword>
<evidence type="ECO:0000256" key="13">
    <source>
        <dbReference type="ARBA" id="ARBA00022777"/>
    </source>
</evidence>
<sequence>MTTTTSMKLVLSILPILIVGFIPEFSTGNDHTQFVYTGFTGSNFTLDGAARITSTGLIELTNNTARVKGHAVYPSPLRFRLSPDGMVQSFSTSFVFGILSSFGDIRGHGFAFFISPSNDFTEAFPIQFLGLFNSTNNGSLSNHIFAIELDTIQNIEFADIDNNHVGIDINSLNSLKSNTAGFYNNNENATFTNLPLIGSRPIQTWVEYDGNTTQVNVTIAPLGMEKPARPLLSLTFNLSTVLTEQAYIGFSSSTGLSTGHHCILGLSFGINSPAPVIDSTKLPKLPYLGPRSPSKLLEIILPIASAILVLAIGTIAVILVRRHLRYKEVHEDWEVEYGPHRFAYKDLYRATKGFSSKNLIGVGGFGRVYKGVLPKSKSEVAVKRVSYNSKQGIKQFVAEVVSMGHLQHNNIVKLFGYCRRKGELLLVYDYMVNGSLDKYLYGEEDTLDWGQRFKIIKGIASGLLYLHEEWDKVVIHRDVKPNNVLLDKEMNGRLGDFGLARLYDHGTDPQTTHVVGTIGYLAPELVHRGKATTLTDVFAFGIFILEVTCGRKPMTEDTQSHQVMLVDWVIQNWNKDSLLSTIDIKLQGNYDIDEAFLALKLGLLCSHPFPDARPNMRQVLQYLDGDVPLPELLPANFSFHMLASMQGKGLFGPSVVSLYPSPMLDFGSISFSLDGR</sequence>
<comment type="subcellular location">
    <subcellularLocation>
        <location evidence="1">Cell membrane</location>
    </subcellularLocation>
    <subcellularLocation>
        <location evidence="2">Membrane</location>
        <topology evidence="2">Single-pass type I membrane protein</topology>
    </subcellularLocation>
</comment>
<dbReference type="SMART" id="SM00220">
    <property type="entry name" value="S_TKc"/>
    <property type="match status" value="1"/>
</dbReference>
<proteinExistence type="inferred from homology"/>
<keyword evidence="9 22" id="KW-0812">Transmembrane</keyword>
<comment type="catalytic activity">
    <reaction evidence="20">
        <text>L-seryl-[protein] + ATP = O-phospho-L-seryl-[protein] + ADP + H(+)</text>
        <dbReference type="Rhea" id="RHEA:17989"/>
        <dbReference type="Rhea" id="RHEA-COMP:9863"/>
        <dbReference type="Rhea" id="RHEA-COMP:11604"/>
        <dbReference type="ChEBI" id="CHEBI:15378"/>
        <dbReference type="ChEBI" id="CHEBI:29999"/>
        <dbReference type="ChEBI" id="CHEBI:30616"/>
        <dbReference type="ChEBI" id="CHEBI:83421"/>
        <dbReference type="ChEBI" id="CHEBI:456216"/>
        <dbReference type="EC" id="2.7.11.1"/>
    </reaction>
    <physiologicalReaction direction="left-to-right" evidence="20">
        <dbReference type="Rhea" id="RHEA:17990"/>
    </physiologicalReaction>
</comment>
<dbReference type="PANTHER" id="PTHR27007">
    <property type="match status" value="1"/>
</dbReference>
<dbReference type="GO" id="GO:0004674">
    <property type="term" value="F:protein serine/threonine kinase activity"/>
    <property type="evidence" value="ECO:0007669"/>
    <property type="project" value="UniProtKB-KW"/>
</dbReference>
<dbReference type="EC" id="2.7.11.1" evidence="5"/>
<evidence type="ECO:0000256" key="10">
    <source>
        <dbReference type="ARBA" id="ARBA00022729"/>
    </source>
</evidence>
<dbReference type="CDD" id="cd14066">
    <property type="entry name" value="STKc_IRAK"/>
    <property type="match status" value="1"/>
</dbReference>
<feature type="binding site" evidence="21">
    <location>
        <position position="383"/>
    </location>
    <ligand>
        <name>ATP</name>
        <dbReference type="ChEBI" id="CHEBI:30616"/>
    </ligand>
</feature>
<evidence type="ECO:0000256" key="3">
    <source>
        <dbReference type="ARBA" id="ARBA00008536"/>
    </source>
</evidence>
<dbReference type="GO" id="GO:0005524">
    <property type="term" value="F:ATP binding"/>
    <property type="evidence" value="ECO:0007669"/>
    <property type="project" value="UniProtKB-UniRule"/>
</dbReference>
<dbReference type="PROSITE" id="PS50011">
    <property type="entry name" value="PROTEIN_KINASE_DOM"/>
    <property type="match status" value="1"/>
</dbReference>
<evidence type="ECO:0000256" key="21">
    <source>
        <dbReference type="PROSITE-ProRule" id="PRU10141"/>
    </source>
</evidence>
<evidence type="ECO:0000256" key="11">
    <source>
        <dbReference type="ARBA" id="ARBA00022734"/>
    </source>
</evidence>
<dbReference type="FunFam" id="2.60.120.200:FF:000051">
    <property type="entry name" value="L-type lectin-domain containing receptor kinase V.9"/>
    <property type="match status" value="1"/>
</dbReference>
<dbReference type="Gene3D" id="3.30.200.20">
    <property type="entry name" value="Phosphorylase Kinase, domain 1"/>
    <property type="match status" value="1"/>
</dbReference>
<evidence type="ECO:0000313" key="25">
    <source>
        <dbReference type="EMBL" id="CAL5038199.1"/>
    </source>
</evidence>
<evidence type="ECO:0000256" key="5">
    <source>
        <dbReference type="ARBA" id="ARBA00012513"/>
    </source>
</evidence>
<comment type="similarity">
    <text evidence="3">In the N-terminal section; belongs to the leguminous lectin family.</text>
</comment>
<dbReference type="FunFam" id="1.10.510.10:FF:000517">
    <property type="entry name" value="Putative receptor kinase Lecrk"/>
    <property type="match status" value="1"/>
</dbReference>
<evidence type="ECO:0000256" key="6">
    <source>
        <dbReference type="ARBA" id="ARBA00022475"/>
    </source>
</evidence>
<evidence type="ECO:0000256" key="2">
    <source>
        <dbReference type="ARBA" id="ARBA00004479"/>
    </source>
</evidence>
<feature type="chain" id="PRO_5044765220" description="non-specific serine/threonine protein kinase" evidence="23">
    <location>
        <begin position="29"/>
        <end position="676"/>
    </location>
</feature>
<evidence type="ECO:0000256" key="20">
    <source>
        <dbReference type="ARBA" id="ARBA00048977"/>
    </source>
</evidence>
<dbReference type="EMBL" id="OZ075143">
    <property type="protein sequence ID" value="CAL5038199.1"/>
    <property type="molecule type" value="Genomic_DNA"/>
</dbReference>
<evidence type="ECO:0000256" key="8">
    <source>
        <dbReference type="ARBA" id="ARBA00022679"/>
    </source>
</evidence>
<dbReference type="InterPro" id="IPR013320">
    <property type="entry name" value="ConA-like_dom_sf"/>
</dbReference>
<keyword evidence="13" id="KW-0418">Kinase</keyword>
<keyword evidence="18" id="KW-0325">Glycoprotein</keyword>
<keyword evidence="15 22" id="KW-1133">Transmembrane helix</keyword>
<comment type="catalytic activity">
    <reaction evidence="19">
        <text>L-threonyl-[protein] + ATP = O-phospho-L-threonyl-[protein] + ADP + H(+)</text>
        <dbReference type="Rhea" id="RHEA:46608"/>
        <dbReference type="Rhea" id="RHEA-COMP:11060"/>
        <dbReference type="Rhea" id="RHEA-COMP:11605"/>
        <dbReference type="ChEBI" id="CHEBI:15378"/>
        <dbReference type="ChEBI" id="CHEBI:30013"/>
        <dbReference type="ChEBI" id="CHEBI:30616"/>
        <dbReference type="ChEBI" id="CHEBI:61977"/>
        <dbReference type="ChEBI" id="CHEBI:456216"/>
        <dbReference type="EC" id="2.7.11.1"/>
    </reaction>
    <physiologicalReaction direction="left-to-right" evidence="19">
        <dbReference type="Rhea" id="RHEA:46609"/>
    </physiologicalReaction>
</comment>
<dbReference type="InterPro" id="IPR011009">
    <property type="entry name" value="Kinase-like_dom_sf"/>
</dbReference>
<evidence type="ECO:0000256" key="9">
    <source>
        <dbReference type="ARBA" id="ARBA00022692"/>
    </source>
</evidence>
<evidence type="ECO:0000256" key="1">
    <source>
        <dbReference type="ARBA" id="ARBA00004236"/>
    </source>
</evidence>
<evidence type="ECO:0000259" key="24">
    <source>
        <dbReference type="PROSITE" id="PS50011"/>
    </source>
</evidence>
<evidence type="ECO:0000256" key="22">
    <source>
        <dbReference type="SAM" id="Phobius"/>
    </source>
</evidence>
<evidence type="ECO:0000256" key="7">
    <source>
        <dbReference type="ARBA" id="ARBA00022527"/>
    </source>
</evidence>
<dbReference type="PROSITE" id="PS00107">
    <property type="entry name" value="PROTEIN_KINASE_ATP"/>
    <property type="match status" value="1"/>
</dbReference>
<keyword evidence="16 22" id="KW-0472">Membrane</keyword>
<dbReference type="Gene3D" id="2.60.120.200">
    <property type="match status" value="1"/>
</dbReference>
<organism evidence="25 26">
    <name type="scientific">Urochloa decumbens</name>
    <dbReference type="NCBI Taxonomy" id="240449"/>
    <lineage>
        <taxon>Eukaryota</taxon>
        <taxon>Viridiplantae</taxon>
        <taxon>Streptophyta</taxon>
        <taxon>Embryophyta</taxon>
        <taxon>Tracheophyta</taxon>
        <taxon>Spermatophyta</taxon>
        <taxon>Magnoliopsida</taxon>
        <taxon>Liliopsida</taxon>
        <taxon>Poales</taxon>
        <taxon>Poaceae</taxon>
        <taxon>PACMAD clade</taxon>
        <taxon>Panicoideae</taxon>
        <taxon>Panicodae</taxon>
        <taxon>Paniceae</taxon>
        <taxon>Melinidinae</taxon>
        <taxon>Urochloa</taxon>
    </lineage>
</organism>
<dbReference type="Gene3D" id="1.10.510.10">
    <property type="entry name" value="Transferase(Phosphotransferase) domain 1"/>
    <property type="match status" value="1"/>
</dbReference>
<dbReference type="GO" id="GO:0030246">
    <property type="term" value="F:carbohydrate binding"/>
    <property type="evidence" value="ECO:0007669"/>
    <property type="project" value="UniProtKB-KW"/>
</dbReference>
<evidence type="ECO:0000313" key="26">
    <source>
        <dbReference type="Proteomes" id="UP001497457"/>
    </source>
</evidence>
<dbReference type="Pfam" id="PF00139">
    <property type="entry name" value="Lectin_legB"/>
    <property type="match status" value="1"/>
</dbReference>
<evidence type="ECO:0000256" key="23">
    <source>
        <dbReference type="SAM" id="SignalP"/>
    </source>
</evidence>
<keyword evidence="6" id="KW-1003">Cell membrane</keyword>
<protein>
    <recommendedName>
        <fullName evidence="5">non-specific serine/threonine protein kinase</fullName>
        <ecNumber evidence="5">2.7.11.1</ecNumber>
    </recommendedName>
</protein>